<organism evidence="7 8">
    <name type="scientific">Cryoendolithus antarcticus</name>
    <dbReference type="NCBI Taxonomy" id="1507870"/>
    <lineage>
        <taxon>Eukaryota</taxon>
        <taxon>Fungi</taxon>
        <taxon>Dikarya</taxon>
        <taxon>Ascomycota</taxon>
        <taxon>Pezizomycotina</taxon>
        <taxon>Dothideomycetes</taxon>
        <taxon>Dothideomycetidae</taxon>
        <taxon>Cladosporiales</taxon>
        <taxon>Cladosporiaceae</taxon>
        <taxon>Cryoendolithus</taxon>
    </lineage>
</organism>
<feature type="transmembrane region" description="Helical" evidence="6">
    <location>
        <begin position="20"/>
        <end position="40"/>
    </location>
</feature>
<evidence type="ECO:0000256" key="4">
    <source>
        <dbReference type="ARBA" id="ARBA00023136"/>
    </source>
</evidence>
<comment type="subcellular location">
    <subcellularLocation>
        <location evidence="1">Membrane</location>
        <topology evidence="1">Multi-pass membrane protein</topology>
    </subcellularLocation>
</comment>
<gene>
    <name evidence="7" type="ORF">B0A48_06051</name>
</gene>
<evidence type="ECO:0000313" key="8">
    <source>
        <dbReference type="Proteomes" id="UP000192596"/>
    </source>
</evidence>
<accession>A0A1V8TCR2</accession>
<dbReference type="PANTHER" id="PTHR35042:SF1">
    <property type="entry name" value="DUF1772-DOMAIN-CONTAINING PROTEIN"/>
    <property type="match status" value="1"/>
</dbReference>
<name>A0A1V8TCR2_9PEZI</name>
<evidence type="ECO:0000256" key="1">
    <source>
        <dbReference type="ARBA" id="ARBA00004141"/>
    </source>
</evidence>
<dbReference type="InterPro" id="IPR013901">
    <property type="entry name" value="Anthrone_oxy"/>
</dbReference>
<comment type="similarity">
    <text evidence="5">Belongs to the anthrone oxygenase family.</text>
</comment>
<evidence type="ECO:0000256" key="5">
    <source>
        <dbReference type="ARBA" id="ARBA00034313"/>
    </source>
</evidence>
<proteinExistence type="inferred from homology"/>
<evidence type="ECO:0000256" key="2">
    <source>
        <dbReference type="ARBA" id="ARBA00022692"/>
    </source>
</evidence>
<sequence length="197" mass="21557">MSTPGFNPTAIAQLISSLLPVFFAGTIFGYNYIFIPPLLLHTDDRTLVLQWLSAYQFGARYVRPLAATSTLSSAYLLFSTLTSTGSDTTIQISYLIGFLSLPMLLAYTLLIMEPGVNGALKYKAKLLVGEKVRFQGRAKIGEEHETASEASKKWAEGTGARDLLAVWKRDNDLRMVVSLIEGLASVVGSLRWASSTQ</sequence>
<keyword evidence="3 6" id="KW-1133">Transmembrane helix</keyword>
<keyword evidence="8" id="KW-1185">Reference proteome</keyword>
<evidence type="ECO:0008006" key="9">
    <source>
        <dbReference type="Google" id="ProtNLM"/>
    </source>
</evidence>
<dbReference type="PANTHER" id="PTHR35042">
    <property type="entry name" value="ANTHRONE OXYGENASE ENCC"/>
    <property type="match status" value="1"/>
</dbReference>
<dbReference type="EMBL" id="NAJO01000011">
    <property type="protein sequence ID" value="OQO09160.1"/>
    <property type="molecule type" value="Genomic_DNA"/>
</dbReference>
<dbReference type="AlphaFoldDB" id="A0A1V8TCR2"/>
<protein>
    <recommendedName>
        <fullName evidence="9">DUF1772 domain-containing protein</fullName>
    </recommendedName>
</protein>
<dbReference type="Proteomes" id="UP000192596">
    <property type="component" value="Unassembled WGS sequence"/>
</dbReference>
<dbReference type="OrthoDB" id="5343383at2759"/>
<reference evidence="8" key="1">
    <citation type="submission" date="2017-03" db="EMBL/GenBank/DDBJ databases">
        <title>Genomes of endolithic fungi from Antarctica.</title>
        <authorList>
            <person name="Coleine C."/>
            <person name="Masonjones S."/>
            <person name="Stajich J.E."/>
        </authorList>
    </citation>
    <scope>NUCLEOTIDE SEQUENCE [LARGE SCALE GENOMIC DNA]</scope>
    <source>
        <strain evidence="8">CCFEE 5527</strain>
    </source>
</reference>
<feature type="transmembrane region" description="Helical" evidence="6">
    <location>
        <begin position="90"/>
        <end position="112"/>
    </location>
</feature>
<dbReference type="Pfam" id="PF08592">
    <property type="entry name" value="Anthrone_oxy"/>
    <property type="match status" value="1"/>
</dbReference>
<keyword evidence="4 6" id="KW-0472">Membrane</keyword>
<dbReference type="InParanoid" id="A0A1V8TCR2"/>
<dbReference type="GO" id="GO:0016020">
    <property type="term" value="C:membrane"/>
    <property type="evidence" value="ECO:0007669"/>
    <property type="project" value="UniProtKB-SubCell"/>
</dbReference>
<evidence type="ECO:0000313" key="7">
    <source>
        <dbReference type="EMBL" id="OQO09160.1"/>
    </source>
</evidence>
<evidence type="ECO:0000256" key="3">
    <source>
        <dbReference type="ARBA" id="ARBA00022989"/>
    </source>
</evidence>
<evidence type="ECO:0000256" key="6">
    <source>
        <dbReference type="SAM" id="Phobius"/>
    </source>
</evidence>
<keyword evidence="2 6" id="KW-0812">Transmembrane</keyword>
<comment type="caution">
    <text evidence="7">The sequence shown here is derived from an EMBL/GenBank/DDBJ whole genome shotgun (WGS) entry which is preliminary data.</text>
</comment>